<sequence>MTGLTCEETLNQLLFENKSLTDKIKALLQESSNSNLYIINLEKQIIDLEFQLHQINLMHPLNLNYKHKYKQIMDIMYEIEEFKLFCSENKIKVFEDNYFTKLISYMDQKKKEKDAVLLDELKEDLFKKENLIENLNKILAKNEENFAVLTEQMKSQINYLIGLLNVKSEEDKNKKLLEVVKILTSKNNELLGKDETGKWRIELERKNKVIETLLSDIEELKNIKSMNEKLKDINEQNFISARESELNSKKVLLEMEILKKKLSLLEEQINLLKVENDTLSQKNKSLIKISENLYEKEKEMEIKQNELLSKEILLEGLEGNIKEKQKHIKNKNKKIRNLKEQRKEDLAKINKLEENNHELSVALKECVNEKEAIQNSLEKTINESISNYKIDYDILKKENMQLTDIIKEKDLAMQDLLNKSTDSTLEMLGKEKYLL</sequence>
<organism evidence="2 3">
    <name type="scientific">Anncaliia algerae PRA339</name>
    <dbReference type="NCBI Taxonomy" id="1288291"/>
    <lineage>
        <taxon>Eukaryota</taxon>
        <taxon>Fungi</taxon>
        <taxon>Fungi incertae sedis</taxon>
        <taxon>Microsporidia</taxon>
        <taxon>Tubulinosematoidea</taxon>
        <taxon>Tubulinosematidae</taxon>
        <taxon>Anncaliia</taxon>
    </lineage>
</organism>
<evidence type="ECO:0000313" key="2">
    <source>
        <dbReference type="EMBL" id="KCZ79417.1"/>
    </source>
</evidence>
<reference evidence="2 3" key="2">
    <citation type="submission" date="2014-03" db="EMBL/GenBank/DDBJ databases">
        <title>The Genome Sequence of Anncaliia algerae insect isolate PRA339.</title>
        <authorList>
            <consortium name="The Broad Institute Genome Sequencing Platform"/>
            <consortium name="The Broad Institute Genome Sequencing Center for Infectious Disease"/>
            <person name="Cuomo C."/>
            <person name="Becnel J."/>
            <person name="Sanscrainte N."/>
            <person name="Walker B."/>
            <person name="Young S.K."/>
            <person name="Zeng Q."/>
            <person name="Gargeya S."/>
            <person name="Fitzgerald M."/>
            <person name="Haas B."/>
            <person name="Abouelleil A."/>
            <person name="Alvarado L."/>
            <person name="Arachchi H.M."/>
            <person name="Berlin A.M."/>
            <person name="Chapman S.B."/>
            <person name="Dewar J."/>
            <person name="Goldberg J."/>
            <person name="Griggs A."/>
            <person name="Gujja S."/>
            <person name="Hansen M."/>
            <person name="Howarth C."/>
            <person name="Imamovic A."/>
            <person name="Larimer J."/>
            <person name="McCowan C."/>
            <person name="Murphy C."/>
            <person name="Neiman D."/>
            <person name="Pearson M."/>
            <person name="Priest M."/>
            <person name="Roberts A."/>
            <person name="Saif S."/>
            <person name="Shea T."/>
            <person name="Sisk P."/>
            <person name="Sykes S."/>
            <person name="Wortman J."/>
            <person name="Nusbaum C."/>
            <person name="Birren B."/>
        </authorList>
    </citation>
    <scope>NUCLEOTIDE SEQUENCE [LARGE SCALE GENOMIC DNA]</scope>
    <source>
        <strain evidence="2 3">PRA339</strain>
    </source>
</reference>
<proteinExistence type="predicted"/>
<dbReference type="VEuPathDB" id="MicrosporidiaDB:H312_03197"/>
<keyword evidence="3" id="KW-1185">Reference proteome</keyword>
<reference evidence="3" key="1">
    <citation type="submission" date="2013-02" db="EMBL/GenBank/DDBJ databases">
        <authorList>
            <consortium name="The Broad Institute Genome Sequencing Platform"/>
            <person name="Cuomo C."/>
            <person name="Becnel J."/>
            <person name="Sanscrainte N."/>
            <person name="Walker B."/>
            <person name="Young S.K."/>
            <person name="Zeng Q."/>
            <person name="Gargeya S."/>
            <person name="Fitzgerald M."/>
            <person name="Haas B."/>
            <person name="Abouelleil A."/>
            <person name="Alvarado L."/>
            <person name="Arachchi H.M."/>
            <person name="Berlin A.M."/>
            <person name="Chapman S.B."/>
            <person name="Dewar J."/>
            <person name="Goldberg J."/>
            <person name="Griggs A."/>
            <person name="Gujja S."/>
            <person name="Hansen M."/>
            <person name="Howarth C."/>
            <person name="Imamovic A."/>
            <person name="Larimer J."/>
            <person name="McCowan C."/>
            <person name="Murphy C."/>
            <person name="Neiman D."/>
            <person name="Pearson M."/>
            <person name="Priest M."/>
            <person name="Roberts A."/>
            <person name="Saif S."/>
            <person name="Shea T."/>
            <person name="Sisk P."/>
            <person name="Sykes S."/>
            <person name="Wortman J."/>
            <person name="Nusbaum C."/>
            <person name="Birren B."/>
        </authorList>
    </citation>
    <scope>NUCLEOTIDE SEQUENCE [LARGE SCALE GENOMIC DNA]</scope>
    <source>
        <strain evidence="3">PRA339</strain>
    </source>
</reference>
<feature type="non-terminal residue" evidence="2">
    <location>
        <position position="435"/>
    </location>
</feature>
<accession>A0A059EX18</accession>
<name>A0A059EX18_9MICR</name>
<feature type="coiled-coil region" evidence="1">
    <location>
        <begin position="314"/>
        <end position="383"/>
    </location>
</feature>
<dbReference type="OrthoDB" id="10406506at2759"/>
<feature type="coiled-coil region" evidence="1">
    <location>
        <begin position="248"/>
        <end position="282"/>
    </location>
</feature>
<dbReference type="HOGENOM" id="CLU_631001_0_0_1"/>
<gene>
    <name evidence="2" type="ORF">H312_03197</name>
</gene>
<evidence type="ECO:0000313" key="3">
    <source>
        <dbReference type="Proteomes" id="UP000030655"/>
    </source>
</evidence>
<evidence type="ECO:0000256" key="1">
    <source>
        <dbReference type="SAM" id="Coils"/>
    </source>
</evidence>
<protein>
    <submittedName>
        <fullName evidence="2">Uncharacterized protein</fullName>
    </submittedName>
</protein>
<dbReference type="EMBL" id="KK365280">
    <property type="protein sequence ID" value="KCZ79417.1"/>
    <property type="molecule type" value="Genomic_DNA"/>
</dbReference>
<feature type="coiled-coil region" evidence="1">
    <location>
        <begin position="118"/>
        <end position="152"/>
    </location>
</feature>
<dbReference type="AlphaFoldDB" id="A0A059EX18"/>
<dbReference type="Proteomes" id="UP000030655">
    <property type="component" value="Unassembled WGS sequence"/>
</dbReference>
<keyword evidence="1" id="KW-0175">Coiled coil</keyword>